<evidence type="ECO:0000313" key="3">
    <source>
        <dbReference type="Proteomes" id="UP000601099"/>
    </source>
</evidence>
<name>A0ABS0KXH6_9BACT</name>
<dbReference type="RefSeq" id="WP_196953586.1">
    <property type="nucleotide sequence ID" value="NZ_JADWYK010000001.1"/>
</dbReference>
<sequence length="155" mass="17531">MAAPTFIAAHWYNRPQTLGQCADQLRAFLQALRQHNEQLYGSWFEQAGSKARALAKPLPQEYAAILKSFGTKANEGSYPATSFSVSLWNGARKNEEGIVLRVSLGSCEQKLYPNVCLLELYQNTACRAFYANPDNVQAIKQLFLRFWQPEKLILD</sequence>
<dbReference type="Proteomes" id="UP000601099">
    <property type="component" value="Unassembled WGS sequence"/>
</dbReference>
<evidence type="ECO:0000259" key="1">
    <source>
        <dbReference type="Pfam" id="PF15579"/>
    </source>
</evidence>
<evidence type="ECO:0000313" key="2">
    <source>
        <dbReference type="EMBL" id="MBG8552559.1"/>
    </source>
</evidence>
<dbReference type="InterPro" id="IPR028969">
    <property type="entry name" value="Imm52"/>
</dbReference>
<proteinExistence type="predicted"/>
<dbReference type="Pfam" id="PF15579">
    <property type="entry name" value="Imm52"/>
    <property type="match status" value="1"/>
</dbReference>
<protein>
    <recommendedName>
        <fullName evidence="1">Immunity protein 52 domain-containing protein</fullName>
    </recommendedName>
</protein>
<feature type="domain" description="Immunity protein 52" evidence="1">
    <location>
        <begin position="7"/>
        <end position="121"/>
    </location>
</feature>
<organism evidence="2 3">
    <name type="scientific">Hymenobacter guriensis</name>
    <dbReference type="NCBI Taxonomy" id="2793065"/>
    <lineage>
        <taxon>Bacteria</taxon>
        <taxon>Pseudomonadati</taxon>
        <taxon>Bacteroidota</taxon>
        <taxon>Cytophagia</taxon>
        <taxon>Cytophagales</taxon>
        <taxon>Hymenobacteraceae</taxon>
        <taxon>Hymenobacter</taxon>
    </lineage>
</organism>
<keyword evidence="3" id="KW-1185">Reference proteome</keyword>
<comment type="caution">
    <text evidence="2">The sequence shown here is derived from an EMBL/GenBank/DDBJ whole genome shotgun (WGS) entry which is preliminary data.</text>
</comment>
<gene>
    <name evidence="2" type="ORF">I5L79_03325</name>
</gene>
<dbReference type="EMBL" id="JADWYK010000001">
    <property type="protein sequence ID" value="MBG8552559.1"/>
    <property type="molecule type" value="Genomic_DNA"/>
</dbReference>
<reference evidence="2 3" key="1">
    <citation type="submission" date="2020-11" db="EMBL/GenBank/DDBJ databases">
        <title>Hymenobacter sp.</title>
        <authorList>
            <person name="Kim M.K."/>
        </authorList>
    </citation>
    <scope>NUCLEOTIDE SEQUENCE [LARGE SCALE GENOMIC DNA]</scope>
    <source>
        <strain evidence="2 3">BT594</strain>
    </source>
</reference>
<accession>A0ABS0KXH6</accession>